<dbReference type="GO" id="GO:0000166">
    <property type="term" value="F:nucleotide binding"/>
    <property type="evidence" value="ECO:0007669"/>
    <property type="project" value="UniProtKB-KW"/>
</dbReference>
<dbReference type="EC" id="2.7.7.48" evidence="1 8"/>
<dbReference type="EMBL" id="MT153534">
    <property type="protein sequence ID" value="QMP82338.1"/>
    <property type="molecule type" value="Viral_cRNA"/>
</dbReference>
<evidence type="ECO:0000256" key="2">
    <source>
        <dbReference type="ARBA" id="ARBA00020035"/>
    </source>
</evidence>
<evidence type="ECO:0000313" key="10">
    <source>
        <dbReference type="EMBL" id="QMP82338.1"/>
    </source>
</evidence>
<evidence type="ECO:0000256" key="1">
    <source>
        <dbReference type="ARBA" id="ARBA00012494"/>
    </source>
</evidence>
<proteinExistence type="predicted"/>
<keyword evidence="3 8" id="KW-0696">RNA-directed RNA polymerase</keyword>
<reference evidence="10" key="2">
    <citation type="submission" date="2020-03" db="EMBL/GenBank/DDBJ databases">
        <authorList>
            <person name="Kafer S."/>
            <person name="Paraskevopoulou S."/>
            <person name="Zirkel F."/>
            <person name="Wieseke N."/>
            <person name="Donath A."/>
            <person name="Petersen M."/>
            <person name="Jones T.C."/>
            <person name="Liu S."/>
            <person name="Zhou X."/>
            <person name="Middendorf M."/>
            <person name="Junglen S."/>
            <person name="Misof B."/>
            <person name="Drosten C."/>
        </authorList>
    </citation>
    <scope>NUCLEOTIDE SEQUENCE</scope>
    <source>
        <strain evidence="10">OKIAV179</strain>
    </source>
</reference>
<feature type="domain" description="RdRp catalytic" evidence="9">
    <location>
        <begin position="329"/>
        <end position="531"/>
    </location>
</feature>
<sequence>MWRETKFEQLANSLLVETLMPNDLTATEKRDYNITRLIDPKITDNLSTVSMLYIYTGTPPMGYGTQAPKVAETVNRSYEFNRKTKNKTFYDFDGFPIERLNWVSSDGPFPHNEIHGNFSVKHVSEMTKKFLVKYHKQIDRIVDKTMKNMIETNSDILTKGRQTFDPFFRRSVTSAIAYKRFHEMLKLNTGAKSFSCLEWIQAIMKVFESDRVKATVPTFEIVDGKVFEHHTNQWVEVEKRVPVVKVEEFDEEESKPITLEWVTSFGTYLKHKERGKKDRRAICSANMGLRMFLHIVEYFHLELAKEIEGSTISIGGEEKKAKIITNLSDIRLEGSTPSVVVQGTEDASKWNECLAPACFATMHYFMFNDDVRSQLLLPRSSEMGKLFSKIACALHYLQSRKIVQLGPGPIIRNEEFYRRIEWDRTETYEMNDATAEWYKKIRDRLDPCGFYAQASPGMLMGMLNAASTTLGLLAVNYRTNESKFRTVTMRSSDDSMSLYMANSTKRVKQCIETNRTNLSFIGINLSKEKTIFCREGVGEYTSWHMDGSFVAQFGVETASLRPQGKNPYDDLYSAAKSTSVALSTLTINPLGASARLRLAIDGVKRLWRVKYEPEKRHNVSPNVLLIEDGGENIWNCMNSHLEEISIKERLVSTPEEKLYLDRITNPENPFISDVKEEMQFSKEHGMLVLDTVETPRNVFTYVKRSNRTLAKKSKAQQEKEEKANGEVISIVNRVDPSTLLSYPISNTTISQHLISIISARAEAMNLTDEEIDLVNQAMSKLQKGDTIMSDDDSNVGLGFFEYDSE</sequence>
<evidence type="ECO:0000256" key="8">
    <source>
        <dbReference type="RuleBase" id="RU004330"/>
    </source>
</evidence>
<dbReference type="PROSITE" id="PS50525">
    <property type="entry name" value="RDRP_SSRNA_NEG_SEG"/>
    <property type="match status" value="1"/>
</dbReference>
<reference evidence="10" key="1">
    <citation type="journal article" date="2019" name="PLoS Pathog.">
        <title>Re-assessing the diversity of negative strand RNA viruses in insects.</title>
        <authorList>
            <person name="Kafer S."/>
            <person name="Paraskevopoulou S."/>
            <person name="Zirkel F."/>
            <person name="Wieseke N."/>
            <person name="Donath A."/>
            <person name="Petersen M."/>
            <person name="Jones T.C."/>
            <person name="Liu S."/>
            <person name="Zhou X."/>
            <person name="Middendorf M."/>
            <person name="Junglen S."/>
            <person name="Misof B."/>
            <person name="Drosten C."/>
        </authorList>
    </citation>
    <scope>NUCLEOTIDE SEQUENCE</scope>
    <source>
        <strain evidence="10">OKIAV179</strain>
    </source>
</reference>
<keyword evidence="5" id="KW-0548">Nucleotidyltransferase</keyword>
<keyword evidence="4" id="KW-0808">Transferase</keyword>
<dbReference type="InterPro" id="IPR001407">
    <property type="entry name" value="RNA_pol_PB1_influenza"/>
</dbReference>
<name>A0A7D7EZ69_9ORTO</name>
<evidence type="ECO:0000256" key="3">
    <source>
        <dbReference type="ARBA" id="ARBA00022484"/>
    </source>
</evidence>
<comment type="catalytic activity">
    <reaction evidence="8">
        <text>RNA(n) + a ribonucleoside 5'-triphosphate = RNA(n+1) + diphosphate</text>
        <dbReference type="Rhea" id="RHEA:21248"/>
        <dbReference type="Rhea" id="RHEA-COMP:14527"/>
        <dbReference type="Rhea" id="RHEA-COMP:17342"/>
        <dbReference type="ChEBI" id="CHEBI:33019"/>
        <dbReference type="ChEBI" id="CHEBI:61557"/>
        <dbReference type="ChEBI" id="CHEBI:140395"/>
        <dbReference type="EC" id="2.7.7.48"/>
    </reaction>
</comment>
<organism evidence="10">
    <name type="scientific">Coleopteran orthomyxo-related virus OKIAV179</name>
    <dbReference type="NCBI Taxonomy" id="2746263"/>
    <lineage>
        <taxon>Viruses</taxon>
        <taxon>Riboviria</taxon>
        <taxon>Orthornavirae</taxon>
        <taxon>Negarnaviricota</taxon>
        <taxon>Polyploviricotina</taxon>
        <taxon>Insthoviricetes</taxon>
        <taxon>Articulavirales</taxon>
        <taxon>Orthomyxoviridae</taxon>
    </lineage>
</organism>
<dbReference type="Pfam" id="PF00602">
    <property type="entry name" value="Flu_PB1"/>
    <property type="match status" value="1"/>
</dbReference>
<dbReference type="GO" id="GO:0003723">
    <property type="term" value="F:RNA binding"/>
    <property type="evidence" value="ECO:0007669"/>
    <property type="project" value="InterPro"/>
</dbReference>
<dbReference type="GO" id="GO:0003968">
    <property type="term" value="F:RNA-directed RNA polymerase activity"/>
    <property type="evidence" value="ECO:0007669"/>
    <property type="project" value="UniProtKB-KW"/>
</dbReference>
<evidence type="ECO:0000256" key="7">
    <source>
        <dbReference type="ARBA" id="ARBA00022953"/>
    </source>
</evidence>
<dbReference type="InterPro" id="IPR007099">
    <property type="entry name" value="RNA-dir_pol_NSvirus"/>
</dbReference>
<keyword evidence="6" id="KW-0547">Nucleotide-binding</keyword>
<evidence type="ECO:0000256" key="4">
    <source>
        <dbReference type="ARBA" id="ARBA00022679"/>
    </source>
</evidence>
<evidence type="ECO:0000256" key="6">
    <source>
        <dbReference type="ARBA" id="ARBA00022741"/>
    </source>
</evidence>
<evidence type="ECO:0000256" key="5">
    <source>
        <dbReference type="ARBA" id="ARBA00022695"/>
    </source>
</evidence>
<keyword evidence="7" id="KW-0693">Viral RNA replication</keyword>
<protein>
    <recommendedName>
        <fullName evidence="2 8">RNA-directed RNA polymerase catalytic subunit</fullName>
        <ecNumber evidence="1 8">2.7.7.48</ecNumber>
    </recommendedName>
</protein>
<accession>A0A7D7EZ69</accession>
<evidence type="ECO:0000259" key="9">
    <source>
        <dbReference type="PROSITE" id="PS50525"/>
    </source>
</evidence>
<dbReference type="GO" id="GO:0039694">
    <property type="term" value="P:viral RNA genome replication"/>
    <property type="evidence" value="ECO:0007669"/>
    <property type="project" value="InterPro"/>
</dbReference>